<dbReference type="Gene3D" id="1.20.1280.50">
    <property type="match status" value="1"/>
</dbReference>
<dbReference type="AlphaFoldDB" id="A0ABC8T4A8"/>
<keyword evidence="3" id="KW-1185">Reference proteome</keyword>
<comment type="caution">
    <text evidence="2">The sequence shown here is derived from an EMBL/GenBank/DDBJ whole genome shotgun (WGS) entry which is preliminary data.</text>
</comment>
<feature type="domain" description="F-box" evidence="1">
    <location>
        <begin position="1"/>
        <end position="43"/>
    </location>
</feature>
<protein>
    <recommendedName>
        <fullName evidence="1">F-box domain-containing protein</fullName>
    </recommendedName>
</protein>
<evidence type="ECO:0000313" key="3">
    <source>
        <dbReference type="Proteomes" id="UP001642360"/>
    </source>
</evidence>
<dbReference type="Proteomes" id="UP001642360">
    <property type="component" value="Unassembled WGS sequence"/>
</dbReference>
<dbReference type="PANTHER" id="PTHR31672:SF13">
    <property type="entry name" value="F-BOX PROTEIN CPR30-LIKE"/>
    <property type="match status" value="1"/>
</dbReference>
<dbReference type="InterPro" id="IPR017451">
    <property type="entry name" value="F-box-assoc_interact_dom"/>
</dbReference>
<dbReference type="InterPro" id="IPR001810">
    <property type="entry name" value="F-box_dom"/>
</dbReference>
<evidence type="ECO:0000313" key="2">
    <source>
        <dbReference type="EMBL" id="CAK9164257.1"/>
    </source>
</evidence>
<dbReference type="InterPro" id="IPR006527">
    <property type="entry name" value="F-box-assoc_dom_typ1"/>
</dbReference>
<dbReference type="Pfam" id="PF00646">
    <property type="entry name" value="F-box"/>
    <property type="match status" value="1"/>
</dbReference>
<organism evidence="2 3">
    <name type="scientific">Ilex paraguariensis</name>
    <name type="common">yerba mate</name>
    <dbReference type="NCBI Taxonomy" id="185542"/>
    <lineage>
        <taxon>Eukaryota</taxon>
        <taxon>Viridiplantae</taxon>
        <taxon>Streptophyta</taxon>
        <taxon>Embryophyta</taxon>
        <taxon>Tracheophyta</taxon>
        <taxon>Spermatophyta</taxon>
        <taxon>Magnoliopsida</taxon>
        <taxon>eudicotyledons</taxon>
        <taxon>Gunneridae</taxon>
        <taxon>Pentapetalae</taxon>
        <taxon>asterids</taxon>
        <taxon>campanulids</taxon>
        <taxon>Aquifoliales</taxon>
        <taxon>Aquifoliaceae</taxon>
        <taxon>Ilex</taxon>
    </lineage>
</organism>
<dbReference type="NCBIfam" id="TIGR01640">
    <property type="entry name" value="F_box_assoc_1"/>
    <property type="match status" value="1"/>
</dbReference>
<evidence type="ECO:0000259" key="1">
    <source>
        <dbReference type="PROSITE" id="PS50181"/>
    </source>
</evidence>
<name>A0ABC8T4A8_9AQUA</name>
<dbReference type="CDD" id="cd22157">
    <property type="entry name" value="F-box_AtFBW1-like"/>
    <property type="match status" value="1"/>
</dbReference>
<sequence length="393" mass="45241">MSSLPIDIMADLLSRLPVTTLLQLRCVSKCWRSLIDSPNFIKMHLHRSKGNTACHSLVFNSNKLYSSELDSLNFLMELNHPLKNFGTTTVMGSCNGLLLLANKDKGVYLWNMSTRKHHKLPDTSAQSSPYPQYLRYMSYGFGYDSNLDDYKVVRIVQFYYEECDSFSSEVKVYSLKSNSWRTVQQLPYYLCFTCQWGAYACGALHWAVKQRRDPDMPILVVAFDIGTEEYRLLSQPEYLIEDFDMGLEVLGGCICITCSYDTNIDIWVMKDYGVNGSWTKFLVVIPPRAPIREYMKPLAYSKGGEEILLNCDGERFFWYDLALKTFKEATICGSPFSDYVPYSYYVVVYIGSLVPVADFGEIDHGNQHGQEKKQQKNRRERDDFLSEGFKLVL</sequence>
<dbReference type="Pfam" id="PF07734">
    <property type="entry name" value="FBA_1"/>
    <property type="match status" value="1"/>
</dbReference>
<gene>
    <name evidence="2" type="ORF">ILEXP_LOCUS33349</name>
</gene>
<accession>A0ABC8T4A8</accession>
<dbReference type="SUPFAM" id="SSF81383">
    <property type="entry name" value="F-box domain"/>
    <property type="match status" value="1"/>
</dbReference>
<dbReference type="InterPro" id="IPR050796">
    <property type="entry name" value="SCF_F-box_component"/>
</dbReference>
<dbReference type="PANTHER" id="PTHR31672">
    <property type="entry name" value="BNACNNG10540D PROTEIN"/>
    <property type="match status" value="1"/>
</dbReference>
<dbReference type="SUPFAM" id="SSF82171">
    <property type="entry name" value="DPP6 N-terminal domain-like"/>
    <property type="match status" value="1"/>
</dbReference>
<reference evidence="2 3" key="1">
    <citation type="submission" date="2024-02" db="EMBL/GenBank/DDBJ databases">
        <authorList>
            <person name="Vignale AGUSTIN F."/>
            <person name="Sosa J E."/>
            <person name="Modenutti C."/>
        </authorList>
    </citation>
    <scope>NUCLEOTIDE SEQUENCE [LARGE SCALE GENOMIC DNA]</scope>
</reference>
<dbReference type="EMBL" id="CAUOFW020004169">
    <property type="protein sequence ID" value="CAK9164257.1"/>
    <property type="molecule type" value="Genomic_DNA"/>
</dbReference>
<proteinExistence type="predicted"/>
<dbReference type="InterPro" id="IPR036047">
    <property type="entry name" value="F-box-like_dom_sf"/>
</dbReference>
<dbReference type="SMART" id="SM00256">
    <property type="entry name" value="FBOX"/>
    <property type="match status" value="1"/>
</dbReference>
<dbReference type="PROSITE" id="PS50181">
    <property type="entry name" value="FBOX"/>
    <property type="match status" value="1"/>
</dbReference>